<dbReference type="Gene3D" id="3.40.50.740">
    <property type="match status" value="1"/>
</dbReference>
<dbReference type="CDD" id="cd02792">
    <property type="entry name" value="MopB_CT_Formate-Dh-Na-like"/>
    <property type="match status" value="1"/>
</dbReference>
<comment type="cofactor">
    <cofactor evidence="1">
        <name>[4Fe-4S] cluster</name>
        <dbReference type="ChEBI" id="CHEBI:49883"/>
    </cofactor>
</comment>
<evidence type="ECO:0000256" key="5">
    <source>
        <dbReference type="ARBA" id="ARBA00022723"/>
    </source>
</evidence>
<proteinExistence type="inferred from homology"/>
<evidence type="ECO:0000256" key="6">
    <source>
        <dbReference type="ARBA" id="ARBA00022764"/>
    </source>
</evidence>
<feature type="domain" description="4Fe-4S Mo/W bis-MGD-type" evidence="11">
    <location>
        <begin position="57"/>
        <end position="113"/>
    </location>
</feature>
<keyword evidence="6" id="KW-0574">Periplasm</keyword>
<dbReference type="GO" id="GO:0030313">
    <property type="term" value="C:cell envelope"/>
    <property type="evidence" value="ECO:0007669"/>
    <property type="project" value="UniProtKB-SubCell"/>
</dbReference>
<name>A0A6M1LIF1_9PROT</name>
<dbReference type="GO" id="GO:0051539">
    <property type="term" value="F:4 iron, 4 sulfur cluster binding"/>
    <property type="evidence" value="ECO:0007669"/>
    <property type="project" value="UniProtKB-KW"/>
</dbReference>
<feature type="compositionally biased region" description="Basic and acidic residues" evidence="10">
    <location>
        <begin position="834"/>
        <end position="851"/>
    </location>
</feature>
<evidence type="ECO:0000256" key="4">
    <source>
        <dbReference type="ARBA" id="ARBA00022485"/>
    </source>
</evidence>
<comment type="caution">
    <text evidence="12">The sequence shown here is derived from an EMBL/GenBank/DDBJ whole genome shotgun (WGS) entry which is preliminary data.</text>
</comment>
<gene>
    <name evidence="12" type="primary">fdnG</name>
    <name evidence="12" type="ORF">G3576_08680</name>
</gene>
<evidence type="ECO:0000256" key="8">
    <source>
        <dbReference type="ARBA" id="ARBA00023004"/>
    </source>
</evidence>
<dbReference type="Gene3D" id="2.40.40.20">
    <property type="match status" value="1"/>
</dbReference>
<dbReference type="EMBL" id="JAAIKB010000003">
    <property type="protein sequence ID" value="NGM20086.1"/>
    <property type="molecule type" value="Genomic_DNA"/>
</dbReference>
<evidence type="ECO:0000256" key="10">
    <source>
        <dbReference type="SAM" id="MobiDB-lite"/>
    </source>
</evidence>
<dbReference type="InterPro" id="IPR006443">
    <property type="entry name" value="Formate-DH-alph_fdnG"/>
</dbReference>
<dbReference type="InterPro" id="IPR006656">
    <property type="entry name" value="Mopterin_OxRdtase"/>
</dbReference>
<dbReference type="GO" id="GO:0009055">
    <property type="term" value="F:electron transfer activity"/>
    <property type="evidence" value="ECO:0007669"/>
    <property type="project" value="InterPro"/>
</dbReference>
<dbReference type="PANTHER" id="PTHR43598:SF1">
    <property type="entry name" value="FORMATE DEHYDROGENASE-O MAJOR SUBUNIT"/>
    <property type="match status" value="1"/>
</dbReference>
<keyword evidence="8" id="KW-0408">Iron</keyword>
<evidence type="ECO:0000256" key="3">
    <source>
        <dbReference type="ARBA" id="ARBA00010312"/>
    </source>
</evidence>
<dbReference type="GO" id="GO:0043546">
    <property type="term" value="F:molybdopterin cofactor binding"/>
    <property type="evidence" value="ECO:0007669"/>
    <property type="project" value="InterPro"/>
</dbReference>
<organism evidence="12 13">
    <name type="scientific">Falsiroseomonas algicola</name>
    <dbReference type="NCBI Taxonomy" id="2716930"/>
    <lineage>
        <taxon>Bacteria</taxon>
        <taxon>Pseudomonadati</taxon>
        <taxon>Pseudomonadota</taxon>
        <taxon>Alphaproteobacteria</taxon>
        <taxon>Acetobacterales</taxon>
        <taxon>Roseomonadaceae</taxon>
        <taxon>Falsiroseomonas</taxon>
    </lineage>
</organism>
<sequence length="1068" mass="117335">MSKAPRGRPIRRGLADRAAGFLADWSVPRQLRGAPEKTEAAESAASRGLRPRLETADRVGTSICPYCAVGCAQLVYAKQGRPIAVEGDPRSPVNQGTLCPKGAATFGLMASPQRLDRCLHRAPGAREWREVGLDWAMDRIAELAKRTRDETFINHLPDGTRVNHTLGIASMGGATLDNEENYLIKKLFSGALGMVFVENQARVCHNNSVPGLGATYGRGASTMPQWDLANSDAVLVMGSNMAENHPIAFRFVMQAKLRGATVMHVDPRFTRTSALADIHAPIRAGTDIAFLGGIIRHLLENDLWFRDYALPYTNLSTIVGPDYKGPEELHGYFSGWNDEGRRYNVESWQYDGVVVPSSLAEGYVEIEGFAEATQRLHEGPTPKDPTLQHPRCVYQILKRHYARYTPEMVESVTGCPRDLFPKVADALARASGREKTAAICYAVGWNHHTKGAQIIRAAGIIQALLGNTGRPGGGILALRGHTSIQGSTDIATLYDLLPGYMPQPHAFRPHATLADYLKAETNPTGWWHHFPKYYVSLLKAWYGEAATPENGMGHDLMARVTGDHSQLPLTVAMERGVIRGLFVMGQNPVVGGSNSKLVQRGLARLEWMVVRDVAETDTATFWRDGHLVRDGEMRPEDIGTEVFLMPASLSGEKAGSFTNIHRLVQWHDKVVDGPGDSRSELWFIHHLARRMKALHAGSTRPQDAAIRAITWDYPEDEQGEPDPEAVLREINGRTVANGKLVPGFAALKDDGSTACGCWIYSGVFPEEGRNRTRSRVPDGAQGPGTHLDWGFAWPDNRRTLYNRASADPAGVPWSEGKRLAWWDEQAGEWRSHDRVDFPTDKRPDFEPDWESKPAGMDAIRGDQPFFMIPDGVAGLFVPSGLKDGPLPEHYEPTETPVRNALHPGVEGNPAAKRWAYDANPLAAPADPRWPHALTTFRLTEHHSGGTPTRIVPSTSELQPEGFVEIPTELARTLGIASTDWVVLSTPRGEIETRALVTDRLRAFTLDGGRVVHQIGMPWHYGWSGIATGDIANVLTAVVGDPNTGMHENKALVCALRPGRLARPLQEVG</sequence>
<dbReference type="Gene3D" id="3.30.200.210">
    <property type="match status" value="1"/>
</dbReference>
<keyword evidence="13" id="KW-1185">Reference proteome</keyword>
<evidence type="ECO:0000256" key="2">
    <source>
        <dbReference type="ARBA" id="ARBA00004196"/>
    </source>
</evidence>
<dbReference type="InterPro" id="IPR009010">
    <property type="entry name" value="Asp_de-COase-like_dom_sf"/>
</dbReference>
<dbReference type="Pfam" id="PF04879">
    <property type="entry name" value="Molybdop_Fe4S4"/>
    <property type="match status" value="1"/>
</dbReference>
<dbReference type="GO" id="GO:0047111">
    <property type="term" value="F:formate dehydrogenase (cytochrome-c-553) activity"/>
    <property type="evidence" value="ECO:0007669"/>
    <property type="project" value="InterPro"/>
</dbReference>
<keyword evidence="7" id="KW-0560">Oxidoreductase</keyword>
<comment type="subcellular location">
    <subcellularLocation>
        <location evidence="2">Cell envelope</location>
    </subcellularLocation>
</comment>
<dbReference type="AlphaFoldDB" id="A0A6M1LIF1"/>
<dbReference type="PROSITE" id="PS51669">
    <property type="entry name" value="4FE4S_MOW_BIS_MGD"/>
    <property type="match status" value="1"/>
</dbReference>
<feature type="region of interest" description="Disordered" evidence="10">
    <location>
        <begin position="834"/>
        <end position="854"/>
    </location>
</feature>
<evidence type="ECO:0000256" key="7">
    <source>
        <dbReference type="ARBA" id="ARBA00023002"/>
    </source>
</evidence>
<evidence type="ECO:0000256" key="1">
    <source>
        <dbReference type="ARBA" id="ARBA00001966"/>
    </source>
</evidence>
<accession>A0A6M1LIF1</accession>
<dbReference type="SMART" id="SM00926">
    <property type="entry name" value="Molybdop_Fe4S4"/>
    <property type="match status" value="1"/>
</dbReference>
<dbReference type="NCBIfam" id="TIGR01553">
    <property type="entry name" value="formate-DH-alph"/>
    <property type="match status" value="1"/>
</dbReference>
<evidence type="ECO:0000259" key="11">
    <source>
        <dbReference type="PROSITE" id="PS51669"/>
    </source>
</evidence>
<dbReference type="Proteomes" id="UP000475385">
    <property type="component" value="Unassembled WGS sequence"/>
</dbReference>
<dbReference type="SUPFAM" id="SSF53706">
    <property type="entry name" value="Formate dehydrogenase/DMSO reductase, domains 1-3"/>
    <property type="match status" value="1"/>
</dbReference>
<dbReference type="GO" id="GO:0030151">
    <property type="term" value="F:molybdenum ion binding"/>
    <property type="evidence" value="ECO:0007669"/>
    <property type="project" value="TreeGrafter"/>
</dbReference>
<dbReference type="Gene3D" id="3.40.228.10">
    <property type="entry name" value="Dimethylsulfoxide Reductase, domain 2"/>
    <property type="match status" value="2"/>
</dbReference>
<keyword evidence="9" id="KW-0411">Iron-sulfur</keyword>
<evidence type="ECO:0000313" key="12">
    <source>
        <dbReference type="EMBL" id="NGM20086.1"/>
    </source>
</evidence>
<dbReference type="GO" id="GO:0008863">
    <property type="term" value="F:formate dehydrogenase (NAD+) activity"/>
    <property type="evidence" value="ECO:0007669"/>
    <property type="project" value="InterPro"/>
</dbReference>
<protein>
    <submittedName>
        <fullName evidence="12">Formate dehydrogenase-N subunit alpha</fullName>
    </submittedName>
</protein>
<evidence type="ECO:0000256" key="9">
    <source>
        <dbReference type="ARBA" id="ARBA00023014"/>
    </source>
</evidence>
<dbReference type="RefSeq" id="WP_164694000.1">
    <property type="nucleotide sequence ID" value="NZ_JAAIKB010000003.1"/>
</dbReference>
<dbReference type="GO" id="GO:0009061">
    <property type="term" value="P:anaerobic respiration"/>
    <property type="evidence" value="ECO:0007669"/>
    <property type="project" value="TreeGrafter"/>
</dbReference>
<comment type="similarity">
    <text evidence="3">Belongs to the prokaryotic molybdopterin-containing oxidoreductase family.</text>
</comment>
<reference evidence="12 13" key="1">
    <citation type="submission" date="2020-03" db="EMBL/GenBank/DDBJ databases">
        <title>Roseomonas stagni sp. nov., isolated from pond water in Japan.</title>
        <authorList>
            <person name="Furuhata K."/>
            <person name="Miyamoto H."/>
            <person name="Goto K."/>
        </authorList>
    </citation>
    <scope>NUCLEOTIDE SEQUENCE [LARGE SCALE GENOMIC DNA]</scope>
    <source>
        <strain evidence="12 13">PeD5</strain>
    </source>
</reference>
<evidence type="ECO:0000313" key="13">
    <source>
        <dbReference type="Proteomes" id="UP000475385"/>
    </source>
</evidence>
<dbReference type="InterPro" id="IPR006963">
    <property type="entry name" value="Mopterin_OxRdtase_4Fe-4S_dom"/>
</dbReference>
<keyword evidence="5" id="KW-0479">Metal-binding</keyword>
<dbReference type="Pfam" id="PF00384">
    <property type="entry name" value="Molybdopterin"/>
    <property type="match status" value="1"/>
</dbReference>
<dbReference type="PANTHER" id="PTHR43598">
    <property type="entry name" value="TUNGSTEN-CONTAINING FORMYLMETHANOFURAN DEHYDROGENASE 2 SUBUNIT B"/>
    <property type="match status" value="1"/>
</dbReference>
<dbReference type="SUPFAM" id="SSF50692">
    <property type="entry name" value="ADC-like"/>
    <property type="match status" value="1"/>
</dbReference>
<dbReference type="Pfam" id="PF01568">
    <property type="entry name" value="Molydop_binding"/>
    <property type="match status" value="1"/>
</dbReference>
<keyword evidence="4" id="KW-0004">4Fe-4S</keyword>
<dbReference type="InterPro" id="IPR006657">
    <property type="entry name" value="MoPterin_dinucl-bd_dom"/>
</dbReference>